<dbReference type="EC" id="3.1.1.-" evidence="3"/>
<comment type="caution">
    <text evidence="3">The sequence shown here is derived from an EMBL/GenBank/DDBJ whole genome shotgun (WGS) entry which is preliminary data.</text>
</comment>
<protein>
    <submittedName>
        <fullName evidence="3">Esterase EstB</fullName>
        <ecNumber evidence="3">3.1.1.-</ecNumber>
    </submittedName>
</protein>
<evidence type="ECO:0000259" key="2">
    <source>
        <dbReference type="Pfam" id="PF00144"/>
    </source>
</evidence>
<dbReference type="GO" id="GO:0016787">
    <property type="term" value="F:hydrolase activity"/>
    <property type="evidence" value="ECO:0007669"/>
    <property type="project" value="UniProtKB-KW"/>
</dbReference>
<dbReference type="AlphaFoldDB" id="A0A5C5ZZI7"/>
<keyword evidence="4" id="KW-1185">Reference proteome</keyword>
<feature type="domain" description="Beta-lactamase-related" evidence="2">
    <location>
        <begin position="74"/>
        <end position="396"/>
    </location>
</feature>
<organism evidence="3 4">
    <name type="scientific">Stieleria varia</name>
    <dbReference type="NCBI Taxonomy" id="2528005"/>
    <lineage>
        <taxon>Bacteria</taxon>
        <taxon>Pseudomonadati</taxon>
        <taxon>Planctomycetota</taxon>
        <taxon>Planctomycetia</taxon>
        <taxon>Pirellulales</taxon>
        <taxon>Pirellulaceae</taxon>
        <taxon>Stieleria</taxon>
    </lineage>
</organism>
<proteinExistence type="predicted"/>
<evidence type="ECO:0000256" key="1">
    <source>
        <dbReference type="ARBA" id="ARBA00022801"/>
    </source>
</evidence>
<dbReference type="Gene3D" id="3.40.710.10">
    <property type="entry name" value="DD-peptidase/beta-lactamase superfamily"/>
    <property type="match status" value="1"/>
</dbReference>
<evidence type="ECO:0000313" key="4">
    <source>
        <dbReference type="Proteomes" id="UP000320176"/>
    </source>
</evidence>
<keyword evidence="1 3" id="KW-0378">Hydrolase</keyword>
<evidence type="ECO:0000313" key="3">
    <source>
        <dbReference type="EMBL" id="TWT92368.1"/>
    </source>
</evidence>
<dbReference type="InterPro" id="IPR001466">
    <property type="entry name" value="Beta-lactam-related"/>
</dbReference>
<dbReference type="InterPro" id="IPR050789">
    <property type="entry name" value="Diverse_Enzym_Activities"/>
</dbReference>
<reference evidence="3 4" key="1">
    <citation type="submission" date="2019-02" db="EMBL/GenBank/DDBJ databases">
        <title>Deep-cultivation of Planctomycetes and their phenomic and genomic characterization uncovers novel biology.</title>
        <authorList>
            <person name="Wiegand S."/>
            <person name="Jogler M."/>
            <person name="Boedeker C."/>
            <person name="Pinto D."/>
            <person name="Vollmers J."/>
            <person name="Rivas-Marin E."/>
            <person name="Kohn T."/>
            <person name="Peeters S.H."/>
            <person name="Heuer A."/>
            <person name="Rast P."/>
            <person name="Oberbeckmann S."/>
            <person name="Bunk B."/>
            <person name="Jeske O."/>
            <person name="Meyerdierks A."/>
            <person name="Storesund J.E."/>
            <person name="Kallscheuer N."/>
            <person name="Luecker S."/>
            <person name="Lage O.M."/>
            <person name="Pohl T."/>
            <person name="Merkel B.J."/>
            <person name="Hornburger P."/>
            <person name="Mueller R.-W."/>
            <person name="Bruemmer F."/>
            <person name="Labrenz M."/>
            <person name="Spormann A.M."/>
            <person name="Op Den Camp H."/>
            <person name="Overmann J."/>
            <person name="Amann R."/>
            <person name="Jetten M.S.M."/>
            <person name="Mascher T."/>
            <person name="Medema M.H."/>
            <person name="Devos D.P."/>
            <person name="Kaster A.-K."/>
            <person name="Ovreas L."/>
            <person name="Rohde M."/>
            <person name="Galperin M.Y."/>
            <person name="Jogler C."/>
        </authorList>
    </citation>
    <scope>NUCLEOTIDE SEQUENCE [LARGE SCALE GENOMIC DNA]</scope>
    <source>
        <strain evidence="3 4">Pla52n</strain>
    </source>
</reference>
<dbReference type="InterPro" id="IPR012338">
    <property type="entry name" value="Beta-lactam/transpept-like"/>
</dbReference>
<dbReference type="Proteomes" id="UP000320176">
    <property type="component" value="Unassembled WGS sequence"/>
</dbReference>
<dbReference type="EMBL" id="SJPN01000011">
    <property type="protein sequence ID" value="TWT92368.1"/>
    <property type="molecule type" value="Genomic_DNA"/>
</dbReference>
<name>A0A5C5ZZI7_9BACT</name>
<dbReference type="SUPFAM" id="SSF56601">
    <property type="entry name" value="beta-lactamase/transpeptidase-like"/>
    <property type="match status" value="1"/>
</dbReference>
<dbReference type="Pfam" id="PF00144">
    <property type="entry name" value="Beta-lactamase"/>
    <property type="match status" value="1"/>
</dbReference>
<accession>A0A5C5ZZI7</accession>
<dbReference type="PANTHER" id="PTHR43283:SF11">
    <property type="entry name" value="BETA-LACTAMASE-RELATED DOMAIN-CONTAINING PROTEIN"/>
    <property type="match status" value="1"/>
</dbReference>
<dbReference type="PANTHER" id="PTHR43283">
    <property type="entry name" value="BETA-LACTAMASE-RELATED"/>
    <property type="match status" value="1"/>
</dbReference>
<sequence length="415" mass="45127">MAGLAIRGRCRPHMILGFSTDRVVLCMSNRRVSHLPRILMLVLIWGAFAVKGVPQTSVATDTVEADAFAEISPLIQAAIEEGQMPGAVVGIADHDGILYLRAFGDRRVEPERVPMTVDSVFDLASITKPVATALSVMRLQQDGVIELDAPVSRYLPEFAENDKATVTVKQLLVHTGGLIPDNSLKDYRDGDETTWQRICELKLRSAPGEKFSYSDVGFIVLGKLVERVSGQRLDRYAAEHVFIPLGMSETMFLPSSELRQRAVPTEKASDGESWICGSVHDPRAAAMGGVAGHAGLFSTAGDLLRLGQSFLPGNRDRHPVLNRETIDLMSCPVEVPRGTRMLGWDHRSPYSSNRGESLSDAAFGHGGFTGTVIWIDPELDRVFVFLSSRLHPDGKGSVNGLAGQIATIIGNEAKK</sequence>
<gene>
    <name evidence="3" type="primary">estB</name>
    <name evidence="3" type="ORF">Pla52n_62420</name>
</gene>